<dbReference type="Proteomes" id="UP000294832">
    <property type="component" value="Unassembled WGS sequence"/>
</dbReference>
<reference evidence="2 3" key="1">
    <citation type="submission" date="2019-03" db="EMBL/GenBank/DDBJ databases">
        <title>Freshwater and sediment microbial communities from various areas in North America, analyzing microbe dynamics in response to fracking.</title>
        <authorList>
            <person name="Lamendella R."/>
        </authorList>
    </citation>
    <scope>NUCLEOTIDE SEQUENCE [LARGE SCALE GENOMIC DNA]</scope>
    <source>
        <strain evidence="2 3">74A</strain>
    </source>
</reference>
<proteinExistence type="predicted"/>
<evidence type="ECO:0000313" key="2">
    <source>
        <dbReference type="EMBL" id="TCN89000.1"/>
    </source>
</evidence>
<dbReference type="EMBL" id="SLWF01000003">
    <property type="protein sequence ID" value="TCN89000.1"/>
    <property type="molecule type" value="Genomic_DNA"/>
</dbReference>
<name>A0A4R2FFK2_9GAMM</name>
<feature type="transmembrane region" description="Helical" evidence="1">
    <location>
        <begin position="12"/>
        <end position="32"/>
    </location>
</feature>
<keyword evidence="1" id="KW-0812">Transmembrane</keyword>
<organism evidence="2 3">
    <name type="scientific">Shewanella fodinae</name>
    <dbReference type="NCBI Taxonomy" id="552357"/>
    <lineage>
        <taxon>Bacteria</taxon>
        <taxon>Pseudomonadati</taxon>
        <taxon>Pseudomonadota</taxon>
        <taxon>Gammaproteobacteria</taxon>
        <taxon>Alteromonadales</taxon>
        <taxon>Shewanellaceae</taxon>
        <taxon>Shewanella</taxon>
    </lineage>
</organism>
<comment type="caution">
    <text evidence="2">The sequence shown here is derived from an EMBL/GenBank/DDBJ whole genome shotgun (WGS) entry which is preliminary data.</text>
</comment>
<protein>
    <submittedName>
        <fullName evidence="2">Uncharacterized protein</fullName>
    </submittedName>
</protein>
<keyword evidence="1" id="KW-0472">Membrane</keyword>
<gene>
    <name evidence="2" type="ORF">EDC91_103181</name>
</gene>
<accession>A0A4R2FFK2</accession>
<keyword evidence="3" id="KW-1185">Reference proteome</keyword>
<keyword evidence="1" id="KW-1133">Transmembrane helix</keyword>
<evidence type="ECO:0000256" key="1">
    <source>
        <dbReference type="SAM" id="Phobius"/>
    </source>
</evidence>
<sequence length="48" mass="5310">MNNARNVGFKFEALFSAAVTVQGMTGAVYYYLIVAAELCECLWDRSVS</sequence>
<evidence type="ECO:0000313" key="3">
    <source>
        <dbReference type="Proteomes" id="UP000294832"/>
    </source>
</evidence>
<dbReference type="AlphaFoldDB" id="A0A4R2FFK2"/>